<evidence type="ECO:0000256" key="6">
    <source>
        <dbReference type="SAM" id="Phobius"/>
    </source>
</evidence>
<keyword evidence="5 6" id="KW-0472">Membrane</keyword>
<feature type="transmembrane region" description="Helical" evidence="6">
    <location>
        <begin position="286"/>
        <end position="306"/>
    </location>
</feature>
<dbReference type="RefSeq" id="WP_274454803.1">
    <property type="nucleotide sequence ID" value="NZ_CP067097.1"/>
</dbReference>
<gene>
    <name evidence="8" type="ORF">J2S03_003387</name>
</gene>
<feature type="transmembrane region" description="Helical" evidence="6">
    <location>
        <begin position="48"/>
        <end position="68"/>
    </location>
</feature>
<dbReference type="InterPro" id="IPR020846">
    <property type="entry name" value="MFS_dom"/>
</dbReference>
<name>A0ABT9XMH0_9BACL</name>
<sequence>MENGETNHRYLNWLMILLFLTWGFVFLDRMTVLYLGPFLVKSLHMNPGQIGLLASALAVTWAISSFLFGNVSDRVGRRPVLLPAVFLFSILSWVSGLVRSFGQLFVVRGVMGVTEGPTWSTIMATIGAESPKKSRGRNTGFVQSASGLVGLAAAPILATQIAAHFGWQTAFFVAGIPGIILGLILIRFMREPRRAALTASLQPAVKQKKAPISVVLKQRNVWLSCLSAIGFMIWLFVLSSFAPLYLTQVAHERVTTAGFVLGAGGVGSFLWGFGVPWISDRIGRKAALLLFGFASAVVPIACLYLGHSPYLAALLFLLTWCGNGCADLNLVLIPSESVSPALAATAIGLPTMAGELFGGTAAPAIAGAVANHAGLGAAMWIAAGGAALMAIAAIPMVETSPRFQTDQSNVPDTDVEMA</sequence>
<feature type="transmembrane region" description="Helical" evidence="6">
    <location>
        <begin position="254"/>
        <end position="274"/>
    </location>
</feature>
<evidence type="ECO:0000256" key="2">
    <source>
        <dbReference type="ARBA" id="ARBA00022448"/>
    </source>
</evidence>
<organism evidence="8 9">
    <name type="scientific">Alicyclobacillus cycloheptanicus</name>
    <dbReference type="NCBI Taxonomy" id="1457"/>
    <lineage>
        <taxon>Bacteria</taxon>
        <taxon>Bacillati</taxon>
        <taxon>Bacillota</taxon>
        <taxon>Bacilli</taxon>
        <taxon>Bacillales</taxon>
        <taxon>Alicyclobacillaceae</taxon>
        <taxon>Alicyclobacillus</taxon>
    </lineage>
</organism>
<dbReference type="Pfam" id="PF07690">
    <property type="entry name" value="MFS_1"/>
    <property type="match status" value="1"/>
</dbReference>
<feature type="transmembrane region" description="Helical" evidence="6">
    <location>
        <begin position="12"/>
        <end position="36"/>
    </location>
</feature>
<accession>A0ABT9XMH0</accession>
<dbReference type="Proteomes" id="UP001232973">
    <property type="component" value="Unassembled WGS sequence"/>
</dbReference>
<evidence type="ECO:0000256" key="5">
    <source>
        <dbReference type="ARBA" id="ARBA00023136"/>
    </source>
</evidence>
<evidence type="ECO:0000313" key="9">
    <source>
        <dbReference type="Proteomes" id="UP001232973"/>
    </source>
</evidence>
<keyword evidence="9" id="KW-1185">Reference proteome</keyword>
<dbReference type="PANTHER" id="PTHR23508:SF10">
    <property type="entry name" value="CARBOXYLIC ACID TRANSPORTER PROTEIN HOMOLOG"/>
    <property type="match status" value="1"/>
</dbReference>
<dbReference type="SUPFAM" id="SSF103473">
    <property type="entry name" value="MFS general substrate transporter"/>
    <property type="match status" value="1"/>
</dbReference>
<dbReference type="EMBL" id="JAUSTP010000049">
    <property type="protein sequence ID" value="MDQ0191516.1"/>
    <property type="molecule type" value="Genomic_DNA"/>
</dbReference>
<keyword evidence="4 6" id="KW-1133">Transmembrane helix</keyword>
<feature type="transmembrane region" description="Helical" evidence="6">
    <location>
        <begin position="80"/>
        <end position="98"/>
    </location>
</feature>
<comment type="caution">
    <text evidence="8">The sequence shown here is derived from an EMBL/GenBank/DDBJ whole genome shotgun (WGS) entry which is preliminary data.</text>
</comment>
<evidence type="ECO:0000259" key="7">
    <source>
        <dbReference type="PROSITE" id="PS50850"/>
    </source>
</evidence>
<feature type="transmembrane region" description="Helical" evidence="6">
    <location>
        <begin position="221"/>
        <end position="242"/>
    </location>
</feature>
<evidence type="ECO:0000256" key="4">
    <source>
        <dbReference type="ARBA" id="ARBA00022989"/>
    </source>
</evidence>
<feature type="transmembrane region" description="Helical" evidence="6">
    <location>
        <begin position="165"/>
        <end position="186"/>
    </location>
</feature>
<comment type="subcellular location">
    <subcellularLocation>
        <location evidence="1">Cell membrane</location>
        <topology evidence="1">Multi-pass membrane protein</topology>
    </subcellularLocation>
</comment>
<feature type="transmembrane region" description="Helical" evidence="6">
    <location>
        <begin position="140"/>
        <end position="159"/>
    </location>
</feature>
<protein>
    <submittedName>
        <fullName evidence="8">MFS family permease</fullName>
    </submittedName>
</protein>
<feature type="domain" description="Major facilitator superfamily (MFS) profile" evidence="7">
    <location>
        <begin position="14"/>
        <end position="401"/>
    </location>
</feature>
<keyword evidence="3 6" id="KW-0812">Transmembrane</keyword>
<feature type="transmembrane region" description="Helical" evidence="6">
    <location>
        <begin position="377"/>
        <end position="397"/>
    </location>
</feature>
<dbReference type="InterPro" id="IPR036259">
    <property type="entry name" value="MFS_trans_sf"/>
</dbReference>
<evidence type="ECO:0000256" key="3">
    <source>
        <dbReference type="ARBA" id="ARBA00022692"/>
    </source>
</evidence>
<dbReference type="InterPro" id="IPR011701">
    <property type="entry name" value="MFS"/>
</dbReference>
<evidence type="ECO:0000313" key="8">
    <source>
        <dbReference type="EMBL" id="MDQ0191516.1"/>
    </source>
</evidence>
<feature type="transmembrane region" description="Helical" evidence="6">
    <location>
        <begin position="104"/>
        <end position="128"/>
    </location>
</feature>
<dbReference type="PANTHER" id="PTHR23508">
    <property type="entry name" value="CARBOXYLIC ACID TRANSPORTER PROTEIN HOMOLOG"/>
    <property type="match status" value="1"/>
</dbReference>
<dbReference type="PROSITE" id="PS50850">
    <property type="entry name" value="MFS"/>
    <property type="match status" value="1"/>
</dbReference>
<proteinExistence type="predicted"/>
<dbReference type="Gene3D" id="1.20.1250.20">
    <property type="entry name" value="MFS general substrate transporter like domains"/>
    <property type="match status" value="2"/>
</dbReference>
<keyword evidence="2" id="KW-0813">Transport</keyword>
<evidence type="ECO:0000256" key="1">
    <source>
        <dbReference type="ARBA" id="ARBA00004651"/>
    </source>
</evidence>
<reference evidence="8 9" key="1">
    <citation type="submission" date="2023-07" db="EMBL/GenBank/DDBJ databases">
        <title>Genomic Encyclopedia of Type Strains, Phase IV (KMG-IV): sequencing the most valuable type-strain genomes for metagenomic binning, comparative biology and taxonomic classification.</title>
        <authorList>
            <person name="Goeker M."/>
        </authorList>
    </citation>
    <scope>NUCLEOTIDE SEQUENCE [LARGE SCALE GENOMIC DNA]</scope>
    <source>
        <strain evidence="8 9">DSM 4006</strain>
    </source>
</reference>